<dbReference type="GO" id="GO:0005886">
    <property type="term" value="C:plasma membrane"/>
    <property type="evidence" value="ECO:0007669"/>
    <property type="project" value="UniProtKB-SubCell"/>
</dbReference>
<evidence type="ECO:0000256" key="9">
    <source>
        <dbReference type="RuleBase" id="RU365087"/>
    </source>
</evidence>
<evidence type="ECO:0000256" key="7">
    <source>
        <dbReference type="ARBA" id="ARBA00023010"/>
    </source>
</evidence>
<dbReference type="GO" id="GO:0009306">
    <property type="term" value="P:protein secretion"/>
    <property type="evidence" value="ECO:0007669"/>
    <property type="project" value="UniProtKB-UniRule"/>
</dbReference>
<comment type="subcellular location">
    <subcellularLocation>
        <location evidence="9">Cell membrane</location>
        <topology evidence="9">Multi-pass membrane protein</topology>
    </subcellularLocation>
    <subcellularLocation>
        <location evidence="1">Membrane</location>
        <topology evidence="1">Multi-pass membrane protein</topology>
    </subcellularLocation>
</comment>
<keyword evidence="9" id="KW-1003">Cell membrane</keyword>
<organism evidence="10 11">
    <name type="scientific">Candidatus Stercoripulliclostridium merdigallinarum</name>
    <dbReference type="NCBI Taxonomy" id="2840951"/>
    <lineage>
        <taxon>Bacteria</taxon>
        <taxon>Bacillati</taxon>
        <taxon>Bacillota</taxon>
        <taxon>Clostridia</taxon>
        <taxon>Eubacteriales</taxon>
        <taxon>Candidatus Stercoripulliclostridium</taxon>
    </lineage>
</organism>
<reference evidence="10" key="2">
    <citation type="journal article" date="2021" name="PeerJ">
        <title>Extensive microbial diversity within the chicken gut microbiome revealed by metagenomics and culture.</title>
        <authorList>
            <person name="Gilroy R."/>
            <person name="Ravi A."/>
            <person name="Getino M."/>
            <person name="Pursley I."/>
            <person name="Horton D.L."/>
            <person name="Alikhan N.F."/>
            <person name="Baker D."/>
            <person name="Gharbi K."/>
            <person name="Hall N."/>
            <person name="Watson M."/>
            <person name="Adriaenssens E.M."/>
            <person name="Foster-Nyarko E."/>
            <person name="Jarju S."/>
            <person name="Secka A."/>
            <person name="Antonio M."/>
            <person name="Oren A."/>
            <person name="Chaudhuri R.R."/>
            <person name="La Ragione R."/>
            <person name="Hildebrand F."/>
            <person name="Pallen M.J."/>
        </authorList>
    </citation>
    <scope>NUCLEOTIDE SEQUENCE</scope>
    <source>
        <strain evidence="10">18911</strain>
    </source>
</reference>
<dbReference type="AlphaFoldDB" id="A0A9D1MHM2"/>
<keyword evidence="7 9" id="KW-0811">Translocation</keyword>
<evidence type="ECO:0000256" key="1">
    <source>
        <dbReference type="ARBA" id="ARBA00004141"/>
    </source>
</evidence>
<feature type="transmembrane region" description="Helical" evidence="9">
    <location>
        <begin position="6"/>
        <end position="24"/>
    </location>
</feature>
<sequence>MGLMIALMVIMALLAIALIVVVMLQSGNQTNLGSITGAAETFFGKNKAKTMESKFKRWTVGIAVSMLVCSILFFVFFLLDKSI</sequence>
<feature type="transmembrane region" description="Helical" evidence="9">
    <location>
        <begin position="58"/>
        <end position="79"/>
    </location>
</feature>
<evidence type="ECO:0000313" key="11">
    <source>
        <dbReference type="Proteomes" id="UP000824094"/>
    </source>
</evidence>
<keyword evidence="3 9" id="KW-0813">Transport</keyword>
<keyword evidence="4 9" id="KW-0812">Transmembrane</keyword>
<evidence type="ECO:0000256" key="8">
    <source>
        <dbReference type="ARBA" id="ARBA00023136"/>
    </source>
</evidence>
<comment type="caution">
    <text evidence="10">The sequence shown here is derived from an EMBL/GenBank/DDBJ whole genome shotgun (WGS) entry which is preliminary data.</text>
</comment>
<gene>
    <name evidence="10" type="primary">secG</name>
    <name evidence="10" type="ORF">IAB05_03445</name>
</gene>
<proteinExistence type="inferred from homology"/>
<dbReference type="InterPro" id="IPR004692">
    <property type="entry name" value="SecG"/>
</dbReference>
<evidence type="ECO:0000256" key="6">
    <source>
        <dbReference type="ARBA" id="ARBA00022989"/>
    </source>
</evidence>
<reference evidence="10" key="1">
    <citation type="submission" date="2020-10" db="EMBL/GenBank/DDBJ databases">
        <authorList>
            <person name="Gilroy R."/>
        </authorList>
    </citation>
    <scope>NUCLEOTIDE SEQUENCE</scope>
    <source>
        <strain evidence="10">18911</strain>
    </source>
</reference>
<dbReference type="Pfam" id="PF03840">
    <property type="entry name" value="SecG"/>
    <property type="match status" value="1"/>
</dbReference>
<dbReference type="GO" id="GO:0015450">
    <property type="term" value="F:protein-transporting ATPase activity"/>
    <property type="evidence" value="ECO:0007669"/>
    <property type="project" value="UniProtKB-UniRule"/>
</dbReference>
<evidence type="ECO:0000256" key="2">
    <source>
        <dbReference type="ARBA" id="ARBA00008445"/>
    </source>
</evidence>
<evidence type="ECO:0000256" key="4">
    <source>
        <dbReference type="ARBA" id="ARBA00022692"/>
    </source>
</evidence>
<keyword evidence="6 9" id="KW-1133">Transmembrane helix</keyword>
<protein>
    <recommendedName>
        <fullName evidence="9">Protein-export membrane protein SecG</fullName>
    </recommendedName>
</protein>
<evidence type="ECO:0000256" key="5">
    <source>
        <dbReference type="ARBA" id="ARBA00022927"/>
    </source>
</evidence>
<keyword evidence="8 9" id="KW-0472">Membrane</keyword>
<accession>A0A9D1MHM2</accession>
<evidence type="ECO:0000256" key="3">
    <source>
        <dbReference type="ARBA" id="ARBA00022448"/>
    </source>
</evidence>
<evidence type="ECO:0000313" key="10">
    <source>
        <dbReference type="EMBL" id="HIU60431.1"/>
    </source>
</evidence>
<keyword evidence="5 9" id="KW-0653">Protein transport</keyword>
<dbReference type="EMBL" id="DVNF01000101">
    <property type="protein sequence ID" value="HIU60431.1"/>
    <property type="molecule type" value="Genomic_DNA"/>
</dbReference>
<name>A0A9D1MHM2_9FIRM</name>
<dbReference type="NCBIfam" id="TIGR00810">
    <property type="entry name" value="secG"/>
    <property type="match status" value="1"/>
</dbReference>
<dbReference type="PRINTS" id="PR01651">
    <property type="entry name" value="SECGEXPORT"/>
</dbReference>
<comment type="function">
    <text evidence="9">Involved in protein export. Participates in an early event of protein translocation.</text>
</comment>
<comment type="similarity">
    <text evidence="2 9">Belongs to the SecG family.</text>
</comment>
<dbReference type="Proteomes" id="UP000824094">
    <property type="component" value="Unassembled WGS sequence"/>
</dbReference>